<dbReference type="AlphaFoldDB" id="A0A1X7U5B3"/>
<sequence>MELCWNEYIADSEVAVGNMKQPEPDHCDKIKCLIEKKDREIRKFKEKTKEKDKEVKNIKEKKSQDEERKKEMSSKNDEILRWMRRYEECQMHCNYLEGERQRMKRRLNTLEAIERKRTKKEEEERKIKEEAMKRKVRINIEERRRFSDLAFSKIKKTMASTIAKNATALLATYTYHPPKENKTQ</sequence>
<name>A0A1X7U5B3_AMPQE</name>
<evidence type="ECO:0000313" key="2">
    <source>
        <dbReference type="EnsemblMetazoa" id="Aqu2.1.22719_001"/>
    </source>
</evidence>
<evidence type="ECO:0000256" key="1">
    <source>
        <dbReference type="SAM" id="MobiDB-lite"/>
    </source>
</evidence>
<protein>
    <submittedName>
        <fullName evidence="2">Uncharacterized protein</fullName>
    </submittedName>
</protein>
<organism evidence="2">
    <name type="scientific">Amphimedon queenslandica</name>
    <name type="common">Sponge</name>
    <dbReference type="NCBI Taxonomy" id="400682"/>
    <lineage>
        <taxon>Eukaryota</taxon>
        <taxon>Metazoa</taxon>
        <taxon>Porifera</taxon>
        <taxon>Demospongiae</taxon>
        <taxon>Heteroscleromorpha</taxon>
        <taxon>Haplosclerida</taxon>
        <taxon>Niphatidae</taxon>
        <taxon>Amphimedon</taxon>
    </lineage>
</organism>
<accession>A0A1X7U5B3</accession>
<dbReference type="InParanoid" id="A0A1X7U5B3"/>
<reference evidence="2" key="1">
    <citation type="submission" date="2017-05" db="UniProtKB">
        <authorList>
            <consortium name="EnsemblMetazoa"/>
        </authorList>
    </citation>
    <scope>IDENTIFICATION</scope>
</reference>
<proteinExistence type="predicted"/>
<feature type="region of interest" description="Disordered" evidence="1">
    <location>
        <begin position="45"/>
        <end position="75"/>
    </location>
</feature>
<dbReference type="EnsemblMetazoa" id="Aqu2.1.22719_001">
    <property type="protein sequence ID" value="Aqu2.1.22719_001"/>
    <property type="gene ID" value="Aqu2.1.22719"/>
</dbReference>